<dbReference type="RefSeq" id="WP_184189206.1">
    <property type="nucleotide sequence ID" value="NZ_JACHLE010000002.1"/>
</dbReference>
<evidence type="ECO:0000313" key="1">
    <source>
        <dbReference type="EMBL" id="MBB4806903.1"/>
    </source>
</evidence>
<proteinExistence type="predicted"/>
<organism evidence="1 2">
    <name type="scientific">Chryseobacterium defluvii</name>
    <dbReference type="NCBI Taxonomy" id="160396"/>
    <lineage>
        <taxon>Bacteria</taxon>
        <taxon>Pseudomonadati</taxon>
        <taxon>Bacteroidota</taxon>
        <taxon>Flavobacteriia</taxon>
        <taxon>Flavobacteriales</taxon>
        <taxon>Weeksellaceae</taxon>
        <taxon>Chryseobacterium group</taxon>
        <taxon>Chryseobacterium</taxon>
    </lineage>
</organism>
<name>A0A840KHB0_9FLAO</name>
<dbReference type="Proteomes" id="UP000592180">
    <property type="component" value="Unassembled WGS sequence"/>
</dbReference>
<dbReference type="AlphaFoldDB" id="A0A840KHB0"/>
<gene>
    <name evidence="1" type="ORF">HNP38_002199</name>
</gene>
<accession>A0A840KHB0</accession>
<keyword evidence="2" id="KW-1185">Reference proteome</keyword>
<protein>
    <submittedName>
        <fullName evidence="1">Uncharacterized protein</fullName>
    </submittedName>
</protein>
<comment type="caution">
    <text evidence="1">The sequence shown here is derived from an EMBL/GenBank/DDBJ whole genome shotgun (WGS) entry which is preliminary data.</text>
</comment>
<sequence length="142" mass="17018">MYRQIINTENKKIEIQKYLKDPGFLGLGFLFGDYKLHETITFDFEKKKIVNKGKSKTTEIPFQEITSIWVHQAQFMEGDELDYRVGVFVKTGDFHSLYVFFEPHFGRNLFDRIEREITGGNEPFRIRKFQELQKRIANKEHY</sequence>
<dbReference type="EMBL" id="JACHLE010000002">
    <property type="protein sequence ID" value="MBB4806903.1"/>
    <property type="molecule type" value="Genomic_DNA"/>
</dbReference>
<evidence type="ECO:0000313" key="2">
    <source>
        <dbReference type="Proteomes" id="UP000592180"/>
    </source>
</evidence>
<reference evidence="1 2" key="1">
    <citation type="submission" date="2020-08" db="EMBL/GenBank/DDBJ databases">
        <title>Functional genomics of gut bacteria from endangered species of beetles.</title>
        <authorList>
            <person name="Carlos-Shanley C."/>
        </authorList>
    </citation>
    <scope>NUCLEOTIDE SEQUENCE [LARGE SCALE GENOMIC DNA]</scope>
    <source>
        <strain evidence="1 2">S00151</strain>
    </source>
</reference>